<evidence type="ECO:0000313" key="2">
    <source>
        <dbReference type="Proteomes" id="UP000518300"/>
    </source>
</evidence>
<comment type="caution">
    <text evidence="1">The sequence shown here is derived from an EMBL/GenBank/DDBJ whole genome shotgun (WGS) entry which is preliminary data.</text>
</comment>
<protein>
    <submittedName>
        <fullName evidence="1">Uncharacterized protein</fullName>
    </submittedName>
</protein>
<sequence>MFFRACVAAALCSFGCSGVSERASDSEAYGFEPGSRTVWVRGPWAEVEPSRDVDAVIDQLCPAVLKLPRARERDYGQEYCGLIYSLGDGIYQASEGSPLGETQLVGASRRKSCFSPRRVVDGRGRAVPIADFHSHPWAPSPMSPKDLKASNQRWLVRIQFDTSCRIQKLIPYVGETRPGEVYEREGHRWRLVGLIRPEDKELGRITTVDGEGG</sequence>
<dbReference type="EMBL" id="JABBJJ010000054">
    <property type="protein sequence ID" value="NMO16043.1"/>
    <property type="molecule type" value="Genomic_DNA"/>
</dbReference>
<keyword evidence="2" id="KW-1185">Reference proteome</keyword>
<dbReference type="AlphaFoldDB" id="A0A848LFV6"/>
<dbReference type="Proteomes" id="UP000518300">
    <property type="component" value="Unassembled WGS sequence"/>
</dbReference>
<evidence type="ECO:0000313" key="1">
    <source>
        <dbReference type="EMBL" id="NMO16043.1"/>
    </source>
</evidence>
<name>A0A848LFV6_9BACT</name>
<reference evidence="1 2" key="1">
    <citation type="submission" date="2020-04" db="EMBL/GenBank/DDBJ databases">
        <title>Draft genome of Pyxidicoccus fallax type strain.</title>
        <authorList>
            <person name="Whitworth D.E."/>
        </authorList>
    </citation>
    <scope>NUCLEOTIDE SEQUENCE [LARGE SCALE GENOMIC DNA]</scope>
    <source>
        <strain evidence="1 2">DSM 14698</strain>
    </source>
</reference>
<gene>
    <name evidence="1" type="ORF">HG543_14460</name>
</gene>
<organism evidence="1 2">
    <name type="scientific">Pyxidicoccus fallax</name>
    <dbReference type="NCBI Taxonomy" id="394095"/>
    <lineage>
        <taxon>Bacteria</taxon>
        <taxon>Pseudomonadati</taxon>
        <taxon>Myxococcota</taxon>
        <taxon>Myxococcia</taxon>
        <taxon>Myxococcales</taxon>
        <taxon>Cystobacterineae</taxon>
        <taxon>Myxococcaceae</taxon>
        <taxon>Pyxidicoccus</taxon>
    </lineage>
</organism>
<proteinExistence type="predicted"/>
<accession>A0A848LFV6</accession>